<organism evidence="1 2">
    <name type="scientific">Moorena producens PAL-8-15-08-1</name>
    <dbReference type="NCBI Taxonomy" id="1458985"/>
    <lineage>
        <taxon>Bacteria</taxon>
        <taxon>Bacillati</taxon>
        <taxon>Cyanobacteriota</taxon>
        <taxon>Cyanophyceae</taxon>
        <taxon>Coleofasciculales</taxon>
        <taxon>Coleofasciculaceae</taxon>
        <taxon>Moorena</taxon>
    </lineage>
</organism>
<reference evidence="2" key="1">
    <citation type="submission" date="2016-10" db="EMBL/GenBank/DDBJ databases">
        <title>Comparative genomics uncovers the prolific and rare metabolic potential of the cyanobacterial genus Moorea.</title>
        <authorList>
            <person name="Leao T."/>
            <person name="Castelao G."/>
            <person name="Korobeynikov A."/>
            <person name="Monroe E.A."/>
            <person name="Podell S."/>
            <person name="Glukhov E."/>
            <person name="Allen E."/>
            <person name="Gerwick W.H."/>
            <person name="Gerwick L."/>
        </authorList>
    </citation>
    <scope>NUCLEOTIDE SEQUENCE [LARGE SCALE GENOMIC DNA]</scope>
    <source>
        <strain evidence="2">PAL-8-15-08-1</strain>
    </source>
</reference>
<dbReference type="Gene3D" id="3.40.50.620">
    <property type="entry name" value="HUPs"/>
    <property type="match status" value="1"/>
</dbReference>
<dbReference type="Pfam" id="PF04244">
    <property type="entry name" value="DPRP"/>
    <property type="match status" value="1"/>
</dbReference>
<dbReference type="AlphaFoldDB" id="A0A1D8TM31"/>
<dbReference type="InterPro" id="IPR007357">
    <property type="entry name" value="PhrB-like"/>
</dbReference>
<dbReference type="GO" id="GO:0016829">
    <property type="term" value="F:lyase activity"/>
    <property type="evidence" value="ECO:0007669"/>
    <property type="project" value="UniProtKB-KW"/>
</dbReference>
<dbReference type="PANTHER" id="PTHR38657:SF1">
    <property type="entry name" value="SLR1343 PROTEIN"/>
    <property type="match status" value="1"/>
</dbReference>
<dbReference type="Gene3D" id="1.10.579.10">
    <property type="entry name" value="DNA Cyclobutane Dipyrimidine Photolyase, subunit A, domain 3"/>
    <property type="match status" value="1"/>
</dbReference>
<dbReference type="EMBL" id="CP017599">
    <property type="protein sequence ID" value="AOW98653.1"/>
    <property type="molecule type" value="Genomic_DNA"/>
</dbReference>
<evidence type="ECO:0000313" key="2">
    <source>
        <dbReference type="Proteomes" id="UP000177870"/>
    </source>
</evidence>
<dbReference type="InterPro" id="IPR036134">
    <property type="entry name" value="Crypto/Photolyase_FAD-like_sf"/>
</dbReference>
<dbReference type="Gene3D" id="1.25.40.80">
    <property type="match status" value="1"/>
</dbReference>
<gene>
    <name evidence="1" type="ORF">BJP34_03605</name>
</gene>
<dbReference type="Gene3D" id="1.10.10.1710">
    <property type="entry name" value="Deoxyribodipyrimidine photolyase-related"/>
    <property type="match status" value="1"/>
</dbReference>
<dbReference type="InterPro" id="IPR014729">
    <property type="entry name" value="Rossmann-like_a/b/a_fold"/>
</dbReference>
<keyword evidence="1" id="KW-0456">Lyase</keyword>
<dbReference type="KEGG" id="mpro:BJP34_03605"/>
<dbReference type="RefSeq" id="WP_070391160.1">
    <property type="nucleotide sequence ID" value="NZ_CP017599.1"/>
</dbReference>
<dbReference type="OrthoDB" id="5288100at2"/>
<evidence type="ECO:0000313" key="1">
    <source>
        <dbReference type="EMBL" id="AOW98653.1"/>
    </source>
</evidence>
<dbReference type="Proteomes" id="UP000177870">
    <property type="component" value="Chromosome"/>
</dbReference>
<dbReference type="STRING" id="1458985.BJP34_03605"/>
<name>A0A1D8TM31_9CYAN</name>
<dbReference type="PANTHER" id="PTHR38657">
    <property type="entry name" value="SLR1343 PROTEIN"/>
    <property type="match status" value="1"/>
</dbReference>
<sequence length="507" mass="59396">MTIGIWVLGDQLWTEQSALKSCQKNHQNTPVILIESLSYVQQRRYHRQKLVFIWSAMRHFAEELRQQGWPVSYQTADDFETPLQAWVTKNTITELRVMTPNDRPFAEIIGNLKLNCQITFIPNNHFLWSESDFKTWAKSQKRLIMENFYRVGRKRFNSLMAGNKPIGGKWNFDKQNRKPPKRNLNPPDALWFEPDPITQDVINAVNAQNFPTYGKTEPFRWAVNRHQALQVLDFFIHHRLPNFGPYQDAMVTNEDTMWHSLISPYLNIGLLQPEEVIKAVENAYHQNQLDLSSTEGFIRQVLGWREYMHGIYIYMNPDYSQSNWFNHTQPLPDFYWHAQKTDMNCLRQILSQVERTGYAHHIQRLMVLSNFALIVGVSPQSIEEWFHGAFIDAHDWVMQTNVIGMGQFADGGILASKPYAASANYINKMSDYCSSCGYNPRKRTGEGACPFNFLYWDFLCRHREQLKAQGRMSLVLSHIDKISDQDIQQIHEEALRWRRDNIPDNTT</sequence>
<dbReference type="SUPFAM" id="SSF48173">
    <property type="entry name" value="Cryptochrome/photolyase FAD-binding domain"/>
    <property type="match status" value="1"/>
</dbReference>
<protein>
    <submittedName>
        <fullName evidence="1">Cryptochrome/photolyase family protein</fullName>
    </submittedName>
</protein>
<accession>A0A1D8TM31</accession>
<proteinExistence type="predicted"/>
<dbReference type="InterPro" id="IPR052551">
    <property type="entry name" value="UV-DNA_repair_photolyase"/>
</dbReference>